<dbReference type="PANTHER" id="PTHR43194">
    <property type="entry name" value="HYDROLASE ALPHA/BETA FOLD FAMILY"/>
    <property type="match status" value="1"/>
</dbReference>
<dbReference type="AlphaFoldDB" id="A0A8J3YQW3"/>
<dbReference type="InterPro" id="IPR029058">
    <property type="entry name" value="AB_hydrolase_fold"/>
</dbReference>
<feature type="domain" description="AB hydrolase-1" evidence="1">
    <location>
        <begin position="80"/>
        <end position="278"/>
    </location>
</feature>
<evidence type="ECO:0000313" key="3">
    <source>
        <dbReference type="Proteomes" id="UP000619260"/>
    </source>
</evidence>
<dbReference type="EMBL" id="BOPF01000022">
    <property type="protein sequence ID" value="GIJ48678.1"/>
    <property type="molecule type" value="Genomic_DNA"/>
</dbReference>
<comment type="caution">
    <text evidence="2">The sequence shown here is derived from an EMBL/GenBank/DDBJ whole genome shotgun (WGS) entry which is preliminary data.</text>
</comment>
<dbReference type="Proteomes" id="UP000619260">
    <property type="component" value="Unassembled WGS sequence"/>
</dbReference>
<reference evidence="2" key="1">
    <citation type="submission" date="2021-01" db="EMBL/GenBank/DDBJ databases">
        <title>Whole genome shotgun sequence of Virgisporangium aliadipatigenens NBRC 105644.</title>
        <authorList>
            <person name="Komaki H."/>
            <person name="Tamura T."/>
        </authorList>
    </citation>
    <scope>NUCLEOTIDE SEQUENCE</scope>
    <source>
        <strain evidence="2">NBRC 105644</strain>
    </source>
</reference>
<keyword evidence="3" id="KW-1185">Reference proteome</keyword>
<accession>A0A8J3YQW3</accession>
<dbReference type="Gene3D" id="3.40.50.1820">
    <property type="entry name" value="alpha/beta hydrolase"/>
    <property type="match status" value="1"/>
</dbReference>
<dbReference type="InterPro" id="IPR050228">
    <property type="entry name" value="Carboxylesterase_BioH"/>
</dbReference>
<proteinExistence type="predicted"/>
<evidence type="ECO:0000313" key="2">
    <source>
        <dbReference type="EMBL" id="GIJ48678.1"/>
    </source>
</evidence>
<organism evidence="2 3">
    <name type="scientific">Virgisporangium aliadipatigenens</name>
    <dbReference type="NCBI Taxonomy" id="741659"/>
    <lineage>
        <taxon>Bacteria</taxon>
        <taxon>Bacillati</taxon>
        <taxon>Actinomycetota</taxon>
        <taxon>Actinomycetes</taxon>
        <taxon>Micromonosporales</taxon>
        <taxon>Micromonosporaceae</taxon>
        <taxon>Virgisporangium</taxon>
    </lineage>
</organism>
<dbReference type="InterPro" id="IPR000073">
    <property type="entry name" value="AB_hydrolase_1"/>
</dbReference>
<dbReference type="RefSeq" id="WP_203902164.1">
    <property type="nucleotide sequence ID" value="NZ_BOPF01000022.1"/>
</dbReference>
<dbReference type="SUPFAM" id="SSF53474">
    <property type="entry name" value="alpha/beta-Hydrolases"/>
    <property type="match status" value="1"/>
</dbReference>
<dbReference type="GO" id="GO:0003824">
    <property type="term" value="F:catalytic activity"/>
    <property type="evidence" value="ECO:0007669"/>
    <property type="project" value="UniProtKB-ARBA"/>
</dbReference>
<dbReference type="PANTHER" id="PTHR43194:SF2">
    <property type="entry name" value="PEROXISOMAL MEMBRANE PROTEIN LPX1"/>
    <property type="match status" value="1"/>
</dbReference>
<dbReference type="Pfam" id="PF12697">
    <property type="entry name" value="Abhydrolase_6"/>
    <property type="match status" value="1"/>
</dbReference>
<sequence length="295" mass="31085">MAATSRNLAQALVLGVGRPVFRLLERVAPNAGGTLVRRLWCTPPRAYLPPGEPLPPGRRSTVAVKAGQAAVEEWGDGPTVYLLHGWGGRRGDLDAFVAPLVAAGLRAVAIDVPGHGAAGAGRFGGRRTVLTEFSDTVAAVVAANGPAFGIIGHSAGATAAAVSVLDGTPASRLALIAPMGRLQYYTGQFRTAFGYGDRVEAQFHRQLEVWSGRPHDDWDIAGYAADRDGLPPVLVVHDEKDRRNPAAHGEAIARAWPGAELRLTTGLGHSRILRDPTVVKSVVTYFTDALDDLGS</sequence>
<name>A0A8J3YQW3_9ACTN</name>
<gene>
    <name evidence="2" type="ORF">Val02_55640</name>
</gene>
<evidence type="ECO:0000259" key="1">
    <source>
        <dbReference type="Pfam" id="PF12697"/>
    </source>
</evidence>
<protein>
    <recommendedName>
        <fullName evidence="1">AB hydrolase-1 domain-containing protein</fullName>
    </recommendedName>
</protein>